<gene>
    <name evidence="5" type="ORF">ABE541_18750</name>
</gene>
<dbReference type="PANTHER" id="PTHR45526">
    <property type="entry name" value="TRANSCRIPTIONAL REGULATORY PROTEIN DPIA"/>
    <property type="match status" value="1"/>
</dbReference>
<dbReference type="SMART" id="SM00850">
    <property type="entry name" value="LytTR"/>
    <property type="match status" value="1"/>
</dbReference>
<sequence length="252" mass="29325">MIRYVIIDDEVNNIEILSSYLEKYRDNLQLVGTATHADEGVLLIKNTQPELIFLDIQMPQKNGFDLLQEIGERSFEVIFVTAYDKFGIRAVKFSALDYLLKPLNIQELEEALYKAIEKIRQKKYNANLENLIQNLNNKQHDEDKIALSTGRETRYIPVAQIVRCRADDNYTEIYLSEGEPIVISKTLKEYDEMLSQYGFIRTHQSHLINPKHVLGYTKGDNPAVHMQHNILVPIARQKKEYVYQILNQIIKP</sequence>
<evidence type="ECO:0000259" key="3">
    <source>
        <dbReference type="PROSITE" id="PS50110"/>
    </source>
</evidence>
<dbReference type="SUPFAM" id="SSF52172">
    <property type="entry name" value="CheY-like"/>
    <property type="match status" value="1"/>
</dbReference>
<dbReference type="Pfam" id="PF00072">
    <property type="entry name" value="Response_reg"/>
    <property type="match status" value="1"/>
</dbReference>
<dbReference type="RefSeq" id="WP_132767687.1">
    <property type="nucleotide sequence ID" value="NZ_JAOQNK010000001.1"/>
</dbReference>
<dbReference type="InterPro" id="IPR051271">
    <property type="entry name" value="2C-system_Tx_regulators"/>
</dbReference>
<keyword evidence="1" id="KW-0597">Phosphoprotein</keyword>
<dbReference type="Gene3D" id="2.40.50.1020">
    <property type="entry name" value="LytTr DNA-binding domain"/>
    <property type="match status" value="1"/>
</dbReference>
<feature type="coiled-coil region" evidence="2">
    <location>
        <begin position="105"/>
        <end position="145"/>
    </location>
</feature>
<feature type="domain" description="Response regulatory" evidence="3">
    <location>
        <begin position="3"/>
        <end position="116"/>
    </location>
</feature>
<keyword evidence="5" id="KW-0238">DNA-binding</keyword>
<dbReference type="GO" id="GO:0003677">
    <property type="term" value="F:DNA binding"/>
    <property type="evidence" value="ECO:0007669"/>
    <property type="project" value="UniProtKB-KW"/>
</dbReference>
<keyword evidence="6" id="KW-1185">Reference proteome</keyword>
<dbReference type="PROSITE" id="PS50110">
    <property type="entry name" value="RESPONSE_REGULATORY"/>
    <property type="match status" value="1"/>
</dbReference>
<evidence type="ECO:0000313" key="6">
    <source>
        <dbReference type="Proteomes" id="UP001409291"/>
    </source>
</evidence>
<feature type="modified residue" description="4-aspartylphosphate" evidence="1">
    <location>
        <position position="55"/>
    </location>
</feature>
<reference evidence="5 6" key="1">
    <citation type="submission" date="2024-04" db="EMBL/GenBank/DDBJ databases">
        <title>WGS of bacteria from Torrens River.</title>
        <authorList>
            <person name="Wyrsch E.R."/>
            <person name="Drigo B."/>
        </authorList>
    </citation>
    <scope>NUCLEOTIDE SEQUENCE [LARGE SCALE GENOMIC DNA]</scope>
    <source>
        <strain evidence="5 6">TWI391</strain>
    </source>
</reference>
<dbReference type="InterPro" id="IPR007492">
    <property type="entry name" value="LytTR_DNA-bd_dom"/>
</dbReference>
<evidence type="ECO:0000313" key="5">
    <source>
        <dbReference type="EMBL" id="MEN5379312.1"/>
    </source>
</evidence>
<name>A0ABV0C121_9SPHI</name>
<proteinExistence type="predicted"/>
<dbReference type="PROSITE" id="PS50930">
    <property type="entry name" value="HTH_LYTTR"/>
    <property type="match status" value="1"/>
</dbReference>
<evidence type="ECO:0000256" key="2">
    <source>
        <dbReference type="SAM" id="Coils"/>
    </source>
</evidence>
<protein>
    <submittedName>
        <fullName evidence="5">LytTR family DNA-binding domain-containing protein</fullName>
    </submittedName>
</protein>
<dbReference type="Proteomes" id="UP001409291">
    <property type="component" value="Unassembled WGS sequence"/>
</dbReference>
<dbReference type="PANTHER" id="PTHR45526:SF1">
    <property type="entry name" value="TRANSCRIPTIONAL REGULATORY PROTEIN DCUR-RELATED"/>
    <property type="match status" value="1"/>
</dbReference>
<keyword evidence="2" id="KW-0175">Coiled coil</keyword>
<dbReference type="EMBL" id="JBDJNQ010000009">
    <property type="protein sequence ID" value="MEN5379312.1"/>
    <property type="molecule type" value="Genomic_DNA"/>
</dbReference>
<dbReference type="Pfam" id="PF04397">
    <property type="entry name" value="LytTR"/>
    <property type="match status" value="1"/>
</dbReference>
<comment type="caution">
    <text evidence="5">The sequence shown here is derived from an EMBL/GenBank/DDBJ whole genome shotgun (WGS) entry which is preliminary data.</text>
</comment>
<organism evidence="5 6">
    <name type="scientific">Sphingobacterium kitahiroshimense</name>
    <dbReference type="NCBI Taxonomy" id="470446"/>
    <lineage>
        <taxon>Bacteria</taxon>
        <taxon>Pseudomonadati</taxon>
        <taxon>Bacteroidota</taxon>
        <taxon>Sphingobacteriia</taxon>
        <taxon>Sphingobacteriales</taxon>
        <taxon>Sphingobacteriaceae</taxon>
        <taxon>Sphingobacterium</taxon>
    </lineage>
</organism>
<evidence type="ECO:0000259" key="4">
    <source>
        <dbReference type="PROSITE" id="PS50930"/>
    </source>
</evidence>
<dbReference type="InterPro" id="IPR001789">
    <property type="entry name" value="Sig_transdc_resp-reg_receiver"/>
</dbReference>
<dbReference type="SMART" id="SM00448">
    <property type="entry name" value="REC"/>
    <property type="match status" value="1"/>
</dbReference>
<accession>A0ABV0C121</accession>
<dbReference type="CDD" id="cd17536">
    <property type="entry name" value="REC_YesN-like"/>
    <property type="match status" value="1"/>
</dbReference>
<feature type="domain" description="HTH LytTR-type" evidence="4">
    <location>
        <begin position="145"/>
        <end position="213"/>
    </location>
</feature>
<dbReference type="Gene3D" id="3.40.50.2300">
    <property type="match status" value="1"/>
</dbReference>
<dbReference type="InterPro" id="IPR011006">
    <property type="entry name" value="CheY-like_superfamily"/>
</dbReference>
<evidence type="ECO:0000256" key="1">
    <source>
        <dbReference type="PROSITE-ProRule" id="PRU00169"/>
    </source>
</evidence>